<gene>
    <name evidence="6" type="ORF">SRB5_41780</name>
</gene>
<reference evidence="6 7" key="1">
    <citation type="submission" date="2019-10" db="EMBL/GenBank/DDBJ databases">
        <title>Streptomyces smaragdinus sp. nov. and Streptomyces fabii sp. nov., isolated from the gut of fungus growing-termite Macrotermes natalensis.</title>
        <authorList>
            <person name="Schwitalla J."/>
            <person name="Benndorf R."/>
            <person name="Martin K."/>
            <person name="De Beer W."/>
            <person name="Kaster A.-K."/>
            <person name="Vollmers J."/>
            <person name="Poulsen M."/>
            <person name="Beemelmanns C."/>
        </authorList>
    </citation>
    <scope>NUCLEOTIDE SEQUENCE [LARGE SCALE GENOMIC DNA]</scope>
    <source>
        <strain evidence="6 7">RB5</strain>
    </source>
</reference>
<feature type="region of interest" description="Disordered" evidence="3">
    <location>
        <begin position="1"/>
        <end position="22"/>
    </location>
</feature>
<evidence type="ECO:0000313" key="7">
    <source>
        <dbReference type="Proteomes" id="UP000466345"/>
    </source>
</evidence>
<dbReference type="Pfam" id="PF00544">
    <property type="entry name" value="Pectate_lyase_4"/>
    <property type="match status" value="1"/>
</dbReference>
<evidence type="ECO:0000256" key="1">
    <source>
        <dbReference type="ARBA" id="ARBA00023239"/>
    </source>
</evidence>
<dbReference type="EMBL" id="WEGJ01000017">
    <property type="protein sequence ID" value="MQY14017.1"/>
    <property type="molecule type" value="Genomic_DNA"/>
</dbReference>
<dbReference type="InterPro" id="IPR035992">
    <property type="entry name" value="Ricin_B-like_lectins"/>
</dbReference>
<dbReference type="InterPro" id="IPR012334">
    <property type="entry name" value="Pectin_lyas_fold"/>
</dbReference>
<dbReference type="Gene3D" id="2.160.20.10">
    <property type="entry name" value="Single-stranded right-handed beta-helix, Pectin lyase-like"/>
    <property type="match status" value="1"/>
</dbReference>
<evidence type="ECO:0000256" key="3">
    <source>
        <dbReference type="SAM" id="MobiDB-lite"/>
    </source>
</evidence>
<dbReference type="SUPFAM" id="SSF50370">
    <property type="entry name" value="Ricin B-like lectins"/>
    <property type="match status" value="1"/>
</dbReference>
<sequence>MRSPSLCHAPGKNRGSSPRTRRRGSVGLAITLATALAGALVVLLGVPSANAAVGAGTYTVANGASGLCLTLPGSGTGVQLQQAACNGATTQKWTLTAAGGGFTVRSVSSGLCVGVRDASTSAGKVIEQQTCNGSATQTWTPTASGSNYRLVNGNGGKCMNTKDNSTAAGALVQTNSCDSVATKQWTLTGSDGTPPTGDPDPTEPDPDPTDPDPGTPPVPDTSLAGWATQGGGTTGGSGGPTVTVTSLAALTDAVAQDGRLTVRVNGNFSCSVGVRVSSDKTVIGVGSSSGLNGCGLGMKDVDNVVVRNMKISNVRAGNGNGDAIHIDGATHLWLDHNDLSSDLSHDLDYYDGLLDMTHGADYITVSWNVLHDHYKCSLVGHSDSNASEDRGHLRVTYHHNKFSNCYQRNPRVRFANPVHVYNNYYTMGGGPEDYSYGVATTMGAGVLVEGNYFENIAEPTHLSEGDSDGGSLVARNNTLVNSGPVLTSGSVGSIPYAFTAESSGTVKASVNAGAGTGKISG</sequence>
<dbReference type="RefSeq" id="WP_153454271.1">
    <property type="nucleotide sequence ID" value="NZ_WEGJ01000017.1"/>
</dbReference>
<dbReference type="GO" id="GO:0005576">
    <property type="term" value="C:extracellular region"/>
    <property type="evidence" value="ECO:0007669"/>
    <property type="project" value="UniProtKB-SubCell"/>
</dbReference>
<feature type="compositionally biased region" description="Acidic residues" evidence="3">
    <location>
        <begin position="200"/>
        <end position="210"/>
    </location>
</feature>
<dbReference type="PANTHER" id="PTHR31683:SF18">
    <property type="entry name" value="PECTATE LYASE 21-RELATED"/>
    <property type="match status" value="1"/>
</dbReference>
<evidence type="ECO:0008006" key="8">
    <source>
        <dbReference type="Google" id="ProtNLM"/>
    </source>
</evidence>
<dbReference type="InterPro" id="IPR011050">
    <property type="entry name" value="Pectin_lyase_fold/virulence"/>
</dbReference>
<dbReference type="InterPro" id="IPR000772">
    <property type="entry name" value="Ricin_B_lectin"/>
</dbReference>
<dbReference type="Pfam" id="PF00652">
    <property type="entry name" value="Ricin_B_lectin"/>
    <property type="match status" value="1"/>
</dbReference>
<dbReference type="SMART" id="SM00656">
    <property type="entry name" value="Amb_all"/>
    <property type="match status" value="1"/>
</dbReference>
<dbReference type="SUPFAM" id="SSF51126">
    <property type="entry name" value="Pectin lyase-like"/>
    <property type="match status" value="1"/>
</dbReference>
<accession>A0A7K0CKL0</accession>
<dbReference type="AlphaFoldDB" id="A0A7K0CKL0"/>
<dbReference type="CDD" id="cd00161">
    <property type="entry name" value="beta-trefoil_Ricin-like"/>
    <property type="match status" value="1"/>
</dbReference>
<evidence type="ECO:0000256" key="2">
    <source>
        <dbReference type="RuleBase" id="RU361173"/>
    </source>
</evidence>
<keyword evidence="2" id="KW-0964">Secreted</keyword>
<dbReference type="Gene3D" id="2.80.10.50">
    <property type="match status" value="2"/>
</dbReference>
<proteinExistence type="inferred from homology"/>
<evidence type="ECO:0000259" key="4">
    <source>
        <dbReference type="SMART" id="SM00458"/>
    </source>
</evidence>
<dbReference type="Proteomes" id="UP000466345">
    <property type="component" value="Unassembled WGS sequence"/>
</dbReference>
<dbReference type="SMART" id="SM00458">
    <property type="entry name" value="RICIN"/>
    <property type="match status" value="1"/>
</dbReference>
<keyword evidence="2" id="KW-0119">Carbohydrate metabolism</keyword>
<dbReference type="PANTHER" id="PTHR31683">
    <property type="entry name" value="PECTATE LYASE 18-RELATED"/>
    <property type="match status" value="1"/>
</dbReference>
<feature type="domain" description="Ricin B lectin" evidence="4">
    <location>
        <begin position="55"/>
        <end position="188"/>
    </location>
</feature>
<dbReference type="GO" id="GO:0000272">
    <property type="term" value="P:polysaccharide catabolic process"/>
    <property type="evidence" value="ECO:0007669"/>
    <property type="project" value="UniProtKB-KW"/>
</dbReference>
<comment type="similarity">
    <text evidence="2">Belongs to the polysaccharide lyase 1 family.</text>
</comment>
<comment type="caution">
    <text evidence="6">The sequence shown here is derived from an EMBL/GenBank/DDBJ whole genome shotgun (WGS) entry which is preliminary data.</text>
</comment>
<name>A0A7K0CKL0_9ACTN</name>
<dbReference type="GO" id="GO:0030570">
    <property type="term" value="F:pectate lyase activity"/>
    <property type="evidence" value="ECO:0007669"/>
    <property type="project" value="InterPro"/>
</dbReference>
<feature type="domain" description="Pectate lyase" evidence="5">
    <location>
        <begin position="237"/>
        <end position="459"/>
    </location>
</feature>
<dbReference type="InterPro" id="IPR002022">
    <property type="entry name" value="Pec_lyase"/>
</dbReference>
<feature type="compositionally biased region" description="Gly residues" evidence="3">
    <location>
        <begin position="228"/>
        <end position="239"/>
    </location>
</feature>
<organism evidence="6 7">
    <name type="scientific">Streptomyces smaragdinus</name>
    <dbReference type="NCBI Taxonomy" id="2585196"/>
    <lineage>
        <taxon>Bacteria</taxon>
        <taxon>Bacillati</taxon>
        <taxon>Actinomycetota</taxon>
        <taxon>Actinomycetes</taxon>
        <taxon>Kitasatosporales</taxon>
        <taxon>Streptomycetaceae</taxon>
        <taxon>Streptomyces</taxon>
    </lineage>
</organism>
<evidence type="ECO:0000313" key="6">
    <source>
        <dbReference type="EMBL" id="MQY14017.1"/>
    </source>
</evidence>
<feature type="compositionally biased region" description="Low complexity" evidence="3">
    <location>
        <begin position="186"/>
        <end position="195"/>
    </location>
</feature>
<dbReference type="OrthoDB" id="8660908at2"/>
<keyword evidence="2" id="KW-0624">Polysaccharide degradation</keyword>
<dbReference type="InterPro" id="IPR045032">
    <property type="entry name" value="PEL"/>
</dbReference>
<dbReference type="PROSITE" id="PS50231">
    <property type="entry name" value="RICIN_B_LECTIN"/>
    <property type="match status" value="1"/>
</dbReference>
<feature type="region of interest" description="Disordered" evidence="3">
    <location>
        <begin position="185"/>
        <end position="240"/>
    </location>
</feature>
<comment type="subcellular location">
    <subcellularLocation>
        <location evidence="2">Secreted</location>
    </subcellularLocation>
</comment>
<evidence type="ECO:0000259" key="5">
    <source>
        <dbReference type="SMART" id="SM00656"/>
    </source>
</evidence>
<keyword evidence="7" id="KW-1185">Reference proteome</keyword>
<keyword evidence="1 2" id="KW-0456">Lyase</keyword>
<protein>
    <recommendedName>
        <fullName evidence="8">Pectate lyase</fullName>
    </recommendedName>
</protein>